<evidence type="ECO:0000256" key="6">
    <source>
        <dbReference type="ARBA" id="ARBA00023163"/>
    </source>
</evidence>
<dbReference type="Pfam" id="PF13912">
    <property type="entry name" value="zf-C2H2_6"/>
    <property type="match status" value="3"/>
</dbReference>
<dbReference type="PROSITE" id="PS00028">
    <property type="entry name" value="ZINC_FINGER_C2H2_1"/>
    <property type="match status" value="3"/>
</dbReference>
<keyword evidence="1" id="KW-0479">Metal-binding</keyword>
<evidence type="ECO:0000259" key="8">
    <source>
        <dbReference type="PROSITE" id="PS50157"/>
    </source>
</evidence>
<reference evidence="9 10" key="1">
    <citation type="submission" date="2017-09" db="EMBL/GenBank/DDBJ databases">
        <authorList>
            <consortium name="International Durum Wheat Genome Sequencing Consortium (IDWGSC)"/>
            <person name="Milanesi L."/>
        </authorList>
    </citation>
    <scope>NUCLEOTIDE SEQUENCE [LARGE SCALE GENOMIC DNA]</scope>
    <source>
        <strain evidence="10">cv. Svevo</strain>
    </source>
</reference>
<dbReference type="InterPro" id="IPR044653">
    <property type="entry name" value="AZF1/2/3-like"/>
</dbReference>
<dbReference type="AlphaFoldDB" id="A0A9R0THK6"/>
<sequence>MARWADTARPIEARLIHGACRAAIKPSLAFPEQSETAPPGSRDRNSSLQCIFAMVLDMAPRGRSPKHVCNKCYKNFPSGRALGGHMSLHWRKVKQPKGTPSPPATVVDLNVSLLSPSDEEILLWFSGTQCQLCSKVFSACDSLRKHMREHGEKNVLSKPVEEAAGLMEARAIAGGGCNVLLSPVKRKRSKRGAPPLKFNEMDAAASLLLLSEHSSKISANEDCYTEVMDSLPPNVSKDVKLNAFGHQLVRSAEFKKPKGCKCSSYDICYGQCVMDTNLIPNVAKEKTLIPNIAKNSACEDCFGQCEKDSSLIPNVDKKERSLIANIPEKDNTLISIVLEEVELNVLDHVLAGDAELRKKQRTDNSVEMKCADLSAAVKVKRHQCNACGKSFGSGSALGGHMRWHLPRSNDRRHGFAESPDSVVMKEQKQKLELGAKFLDLRLPGLTDITIFSGLKSEPEPWRVASSVH</sequence>
<keyword evidence="6" id="KW-0804">Transcription</keyword>
<protein>
    <recommendedName>
        <fullName evidence="8">C2H2-type domain-containing protein</fullName>
    </recommendedName>
</protein>
<dbReference type="GO" id="GO:0000976">
    <property type="term" value="F:transcription cis-regulatory region binding"/>
    <property type="evidence" value="ECO:0007669"/>
    <property type="project" value="TreeGrafter"/>
</dbReference>
<keyword evidence="4" id="KW-0862">Zinc</keyword>
<feature type="domain" description="C2H2-type" evidence="8">
    <location>
        <begin position="382"/>
        <end position="409"/>
    </location>
</feature>
<feature type="domain" description="C2H2-type" evidence="8">
    <location>
        <begin position="128"/>
        <end position="155"/>
    </location>
</feature>
<keyword evidence="3 7" id="KW-0863">Zinc-finger</keyword>
<evidence type="ECO:0000313" key="9">
    <source>
        <dbReference type="EMBL" id="VAI13688.1"/>
    </source>
</evidence>
<dbReference type="InterPro" id="IPR036236">
    <property type="entry name" value="Znf_C2H2_sf"/>
</dbReference>
<dbReference type="InterPro" id="IPR013087">
    <property type="entry name" value="Znf_C2H2_type"/>
</dbReference>
<keyword evidence="5" id="KW-0805">Transcription regulation</keyword>
<dbReference type="PANTHER" id="PTHR45988:SF57">
    <property type="entry name" value="OS06G0304200 PROTEIN"/>
    <property type="match status" value="1"/>
</dbReference>
<dbReference type="Proteomes" id="UP000324705">
    <property type="component" value="Chromosome 5A"/>
</dbReference>
<dbReference type="GO" id="GO:0008270">
    <property type="term" value="F:zinc ion binding"/>
    <property type="evidence" value="ECO:0007669"/>
    <property type="project" value="UniProtKB-KW"/>
</dbReference>
<name>A0A9R0THK6_TRITD</name>
<dbReference type="GO" id="GO:0005634">
    <property type="term" value="C:nucleus"/>
    <property type="evidence" value="ECO:0007669"/>
    <property type="project" value="TreeGrafter"/>
</dbReference>
<organism evidence="9 10">
    <name type="scientific">Triticum turgidum subsp. durum</name>
    <name type="common">Durum wheat</name>
    <name type="synonym">Triticum durum</name>
    <dbReference type="NCBI Taxonomy" id="4567"/>
    <lineage>
        <taxon>Eukaryota</taxon>
        <taxon>Viridiplantae</taxon>
        <taxon>Streptophyta</taxon>
        <taxon>Embryophyta</taxon>
        <taxon>Tracheophyta</taxon>
        <taxon>Spermatophyta</taxon>
        <taxon>Magnoliopsida</taxon>
        <taxon>Liliopsida</taxon>
        <taxon>Poales</taxon>
        <taxon>Poaceae</taxon>
        <taxon>BOP clade</taxon>
        <taxon>Pooideae</taxon>
        <taxon>Triticodae</taxon>
        <taxon>Triticeae</taxon>
        <taxon>Triticinae</taxon>
        <taxon>Triticum</taxon>
    </lineage>
</organism>
<dbReference type="SUPFAM" id="SSF57667">
    <property type="entry name" value="beta-beta-alpha zinc fingers"/>
    <property type="match status" value="1"/>
</dbReference>
<keyword evidence="2" id="KW-0677">Repeat</keyword>
<evidence type="ECO:0000256" key="5">
    <source>
        <dbReference type="ARBA" id="ARBA00023015"/>
    </source>
</evidence>
<evidence type="ECO:0000256" key="7">
    <source>
        <dbReference type="PROSITE-ProRule" id="PRU00042"/>
    </source>
</evidence>
<evidence type="ECO:0000256" key="3">
    <source>
        <dbReference type="ARBA" id="ARBA00022771"/>
    </source>
</evidence>
<dbReference type="EMBL" id="LT934119">
    <property type="protein sequence ID" value="VAI13688.1"/>
    <property type="molecule type" value="Genomic_DNA"/>
</dbReference>
<dbReference type="PANTHER" id="PTHR45988">
    <property type="entry name" value="C2H2 TYPE ZINC FINGER TRANSCRIPTION FACTOR FAMILY-RELATED"/>
    <property type="match status" value="1"/>
</dbReference>
<evidence type="ECO:0000313" key="10">
    <source>
        <dbReference type="Proteomes" id="UP000324705"/>
    </source>
</evidence>
<dbReference type="OMA" id="CSAYDIF"/>
<evidence type="ECO:0000256" key="2">
    <source>
        <dbReference type="ARBA" id="ARBA00022737"/>
    </source>
</evidence>
<keyword evidence="10" id="KW-1185">Reference proteome</keyword>
<dbReference type="Gene3D" id="3.30.160.60">
    <property type="entry name" value="Classic Zinc Finger"/>
    <property type="match status" value="2"/>
</dbReference>
<evidence type="ECO:0000256" key="4">
    <source>
        <dbReference type="ARBA" id="ARBA00022833"/>
    </source>
</evidence>
<dbReference type="PROSITE" id="PS50157">
    <property type="entry name" value="ZINC_FINGER_C2H2_2"/>
    <property type="match status" value="2"/>
</dbReference>
<evidence type="ECO:0000256" key="1">
    <source>
        <dbReference type="ARBA" id="ARBA00022723"/>
    </source>
</evidence>
<proteinExistence type="predicted"/>
<dbReference type="GO" id="GO:0003700">
    <property type="term" value="F:DNA-binding transcription factor activity"/>
    <property type="evidence" value="ECO:0007669"/>
    <property type="project" value="InterPro"/>
</dbReference>
<dbReference type="Gramene" id="TRITD5Av1G038020.1">
    <property type="protein sequence ID" value="TRITD5Av1G038020.1"/>
    <property type="gene ID" value="TRITD5Av1G038020"/>
</dbReference>
<dbReference type="SMART" id="SM00355">
    <property type="entry name" value="ZnF_C2H2"/>
    <property type="match status" value="3"/>
</dbReference>
<accession>A0A9R0THK6</accession>
<gene>
    <name evidence="9" type="ORF">TRITD_5Av1G038020</name>
</gene>